<organism evidence="3 4">
    <name type="scientific">Geodermatophilus sabuli</name>
    <dbReference type="NCBI Taxonomy" id="1564158"/>
    <lineage>
        <taxon>Bacteria</taxon>
        <taxon>Bacillati</taxon>
        <taxon>Actinomycetota</taxon>
        <taxon>Actinomycetes</taxon>
        <taxon>Geodermatophilales</taxon>
        <taxon>Geodermatophilaceae</taxon>
        <taxon>Geodermatophilus</taxon>
    </lineage>
</organism>
<proteinExistence type="predicted"/>
<evidence type="ECO:0000313" key="4">
    <source>
        <dbReference type="Proteomes" id="UP000219514"/>
    </source>
</evidence>
<gene>
    <name evidence="3" type="ORF">SAMN06893097_103142</name>
</gene>
<dbReference type="Proteomes" id="UP000219514">
    <property type="component" value="Unassembled WGS sequence"/>
</dbReference>
<keyword evidence="2" id="KW-1133">Transmembrane helix</keyword>
<sequence length="99" mass="9810">MSALTPDCDPDLSGCGSVTDRPGPGIRSTLVLLGALVASVLVATGDAVPMVLSVVAGGVALLSTWALARRVVRLARRAAPAVAAHGASVAAVRRSRPAA</sequence>
<feature type="transmembrane region" description="Helical" evidence="2">
    <location>
        <begin position="50"/>
        <end position="68"/>
    </location>
</feature>
<keyword evidence="2" id="KW-0472">Membrane</keyword>
<accession>A0A285EAU1</accession>
<evidence type="ECO:0000256" key="2">
    <source>
        <dbReference type="SAM" id="Phobius"/>
    </source>
</evidence>
<dbReference type="RefSeq" id="WP_097206005.1">
    <property type="nucleotide sequence ID" value="NZ_JACHXB010000004.1"/>
</dbReference>
<evidence type="ECO:0000256" key="1">
    <source>
        <dbReference type="SAM" id="MobiDB-lite"/>
    </source>
</evidence>
<keyword evidence="2" id="KW-0812">Transmembrane</keyword>
<reference evidence="3 4" key="1">
    <citation type="submission" date="2017-09" db="EMBL/GenBank/DDBJ databases">
        <authorList>
            <person name="Ehlers B."/>
            <person name="Leendertz F.H."/>
        </authorList>
    </citation>
    <scope>NUCLEOTIDE SEQUENCE [LARGE SCALE GENOMIC DNA]</scope>
    <source>
        <strain evidence="3 4">DSM 46844</strain>
    </source>
</reference>
<dbReference type="AlphaFoldDB" id="A0A285EAU1"/>
<protein>
    <submittedName>
        <fullName evidence="3">Uncharacterized protein</fullName>
    </submittedName>
</protein>
<keyword evidence="4" id="KW-1185">Reference proteome</keyword>
<evidence type="ECO:0000313" key="3">
    <source>
        <dbReference type="EMBL" id="SNX95973.1"/>
    </source>
</evidence>
<dbReference type="EMBL" id="OBDO01000003">
    <property type="protein sequence ID" value="SNX95973.1"/>
    <property type="molecule type" value="Genomic_DNA"/>
</dbReference>
<feature type="region of interest" description="Disordered" evidence="1">
    <location>
        <begin position="1"/>
        <end position="23"/>
    </location>
</feature>
<name>A0A285EAU1_9ACTN</name>